<reference evidence="4" key="1">
    <citation type="submission" date="2023-07" db="EMBL/GenBank/DDBJ databases">
        <title>Structural and functional analysis of rice phyllospheric bacteria for their antimicrobial properties and defense elicitation against blast disease.</title>
        <authorList>
            <person name="Sahu K.P."/>
            <person name="Asharani P."/>
            <person name="Kumar M."/>
            <person name="Reddy B."/>
            <person name="Kumar A."/>
        </authorList>
    </citation>
    <scope>NUCLEOTIDE SEQUENCE [LARGE SCALE GENOMIC DNA]</scope>
    <source>
        <strain evidence="4">OsEp_Plm_30P10</strain>
    </source>
</reference>
<evidence type="ECO:0000259" key="1">
    <source>
        <dbReference type="Pfam" id="PF09994"/>
    </source>
</evidence>
<feature type="domain" description="T6SS Phospholipase effector Tle1-like catalytic" evidence="1">
    <location>
        <begin position="287"/>
        <end position="411"/>
    </location>
</feature>
<accession>A0ABU5LJD3</accession>
<dbReference type="InterPro" id="IPR054388">
    <property type="entry name" value="Tle1-like_C"/>
</dbReference>
<evidence type="ECO:0000313" key="4">
    <source>
        <dbReference type="Proteomes" id="UP001288620"/>
    </source>
</evidence>
<evidence type="ECO:0000313" key="3">
    <source>
        <dbReference type="EMBL" id="MDZ7280044.1"/>
    </source>
</evidence>
<feature type="domain" description="T6SS Phospholipase effector Tle1-like C-terminal" evidence="2">
    <location>
        <begin position="454"/>
        <end position="804"/>
    </location>
</feature>
<sequence length="825" mass="90749">MSEIKTDLAWLPPPFPAQGRLPTHPLQVGQNYHQQNSAERLYREELCLAAGRRVEPPCCKTLHISLFFDGTGNNLNNDQLLSDPQHPTNIARLFSATIGDGTAGGVVDKARVPLDAASESGGKYFKFYIPGVGTPFPEVNDPDYSTTGMVGAAMGEERINWALLRIIDVLMRVSRDPKNNSIKLSEGASRKSIAKMGTRWSHLWSGGSQNRYEEFHRLLNELAPKLRPLITQPEPGRPKLLGIRLYVYGFSRGAAAARTFVRWLSELLPPPQAEGEKPPQCLQAGELQLPVSVEFLGLLDTVASVGVAHVVPVAAGHMSWADGTMALPDEDSYGGLIKKCVHLVSGHEQRLCFPLDSVRRSDGRYPPYVTEVVYPGMHSDIGGGYPREDQGKANGEDDALLLSQITLHDMYVAAFSVGAPLKIPQNCLPEEVWHDIWKIMSNEIEKLFFVSTELVTRFNAWRELTLNLTTPETFAPEEAARYAPPRASGSLETVIENQIAWITAWRIARYAGGSMLTAPFYRRATNTGALPAARRAAEDARNEKQRAVLKAREEQAANQPADRMDELVLVPGVSEFDPDMAQTQLYEAAKEFGRDYHDGYRIPENLAQAVLDTVLQPVIFVLNTDDEPGEYRRIKADGDARMAVLFPAAGEESNAARPSGLVRALFDDQVHDSRAWFMHAVLGTREMWGGYFRYRMIYFGEQCNKSLSPLVIAGDLVGFATLTTDVVLSFRQQSLSGTLAGLAATGAVRSLQVEVLDRITREPVPALPGGEQQRAFTRAPGAVVARHKLLVAEQRLARAHAAIPAGWLENVLKMTAENGAGRAGV</sequence>
<evidence type="ECO:0000259" key="2">
    <source>
        <dbReference type="Pfam" id="PF22137"/>
    </source>
</evidence>
<organism evidence="3 4">
    <name type="scientific">Pantoea eucrina</name>
    <dbReference type="NCBI Taxonomy" id="472693"/>
    <lineage>
        <taxon>Bacteria</taxon>
        <taxon>Pseudomonadati</taxon>
        <taxon>Pseudomonadota</taxon>
        <taxon>Gammaproteobacteria</taxon>
        <taxon>Enterobacterales</taxon>
        <taxon>Erwiniaceae</taxon>
        <taxon>Pantoea</taxon>
    </lineage>
</organism>
<dbReference type="Pfam" id="PF22137">
    <property type="entry name" value="T6SS_Tle1-like_C"/>
    <property type="match status" value="1"/>
</dbReference>
<gene>
    <name evidence="3" type="ORF">N4G40_17475</name>
</gene>
<keyword evidence="4" id="KW-1185">Reference proteome</keyword>
<dbReference type="PANTHER" id="PTHR33840">
    <property type="match status" value="1"/>
</dbReference>
<proteinExistence type="predicted"/>
<dbReference type="Proteomes" id="UP001288620">
    <property type="component" value="Unassembled WGS sequence"/>
</dbReference>
<dbReference type="Pfam" id="PF09994">
    <property type="entry name" value="T6SS_Tle1-like_cat"/>
    <property type="match status" value="1"/>
</dbReference>
<dbReference type="EMBL" id="JAOBTT010000002">
    <property type="protein sequence ID" value="MDZ7280044.1"/>
    <property type="molecule type" value="Genomic_DNA"/>
</dbReference>
<dbReference type="PANTHER" id="PTHR33840:SF1">
    <property type="entry name" value="TLE1 PHOSPHOLIPASE DOMAIN-CONTAINING PROTEIN"/>
    <property type="match status" value="1"/>
</dbReference>
<name>A0ABU5LJD3_9GAMM</name>
<dbReference type="RefSeq" id="WP_322543941.1">
    <property type="nucleotide sequence ID" value="NZ_JAOBTT010000002.1"/>
</dbReference>
<comment type="caution">
    <text evidence="3">The sequence shown here is derived from an EMBL/GenBank/DDBJ whole genome shotgun (WGS) entry which is preliminary data.</text>
</comment>
<protein>
    <submittedName>
        <fullName evidence="3">DUF2235 domain-containing protein</fullName>
    </submittedName>
</protein>
<dbReference type="InterPro" id="IPR018712">
    <property type="entry name" value="Tle1-like_cat"/>
</dbReference>